<feature type="transmembrane region" description="Helical" evidence="9">
    <location>
        <begin position="367"/>
        <end position="388"/>
    </location>
</feature>
<feature type="compositionally biased region" description="Low complexity" evidence="8">
    <location>
        <begin position="239"/>
        <end position="261"/>
    </location>
</feature>
<dbReference type="Proteomes" id="UP001234880">
    <property type="component" value="Unassembled WGS sequence"/>
</dbReference>
<dbReference type="InterPro" id="IPR005828">
    <property type="entry name" value="MFS_sugar_transport-like"/>
</dbReference>
<evidence type="ECO:0000256" key="2">
    <source>
        <dbReference type="ARBA" id="ARBA00022448"/>
    </source>
</evidence>
<dbReference type="EMBL" id="JAURUE010000001">
    <property type="protein sequence ID" value="MDP9612824.1"/>
    <property type="molecule type" value="Genomic_DNA"/>
</dbReference>
<keyword evidence="12" id="KW-1185">Reference proteome</keyword>
<dbReference type="Pfam" id="PF00083">
    <property type="entry name" value="Sugar_tr"/>
    <property type="match status" value="1"/>
</dbReference>
<dbReference type="InterPro" id="IPR020846">
    <property type="entry name" value="MFS_dom"/>
</dbReference>
<dbReference type="InterPro" id="IPR036259">
    <property type="entry name" value="MFS_trans_sf"/>
</dbReference>
<gene>
    <name evidence="11" type="ORF">JOF35_005101</name>
</gene>
<sequence length="456" mass="47302">MELTKPTTSSACADGTRGVPGRVTAAAVLGTLLEWYDFAIYASMAAVIGRLFFPSDDPTVSLLVTLASYAVGFVCRPLGAIVLGRLGDRAGRRSMLAITMVTVGAASVLIGLLPTHASAGLLAPALLVALRMVQGLAAGAEWTGGATFLIEYARTGRRGLYSGVVQASTVAGFLMGTGVAMAVVRLMPETAVDSWGWRIPFLLGGVVAAVGLFIRLKLDESPAYRELHTPHEPIRRQGAQPQAAAPDDSGISGADADDGSGAATQTRRNWLLVLGIVFGVTLHGYTATSFPAFLDAVGALSLEDALTTNAIALLIEVPLIVAAGALSDRVGRKKVMGGALALYALTTYPVFLLVTSGTLAGALAGQVVFVVLFAAVSGPMAALFVELFPTRVRSTAFSSSYNIGAAVFGGTAPFVNTFLATRTGVSVAPAFYLVCGALVSLAFLSRAHDRYQEELR</sequence>
<organism evidence="11 12">
    <name type="scientific">Streptomyces demainii</name>
    <dbReference type="NCBI Taxonomy" id="588122"/>
    <lineage>
        <taxon>Bacteria</taxon>
        <taxon>Bacillati</taxon>
        <taxon>Actinomycetota</taxon>
        <taxon>Actinomycetes</taxon>
        <taxon>Kitasatosporales</taxon>
        <taxon>Streptomycetaceae</taxon>
        <taxon>Streptomyces</taxon>
    </lineage>
</organism>
<reference evidence="11 12" key="1">
    <citation type="submission" date="2023-07" db="EMBL/GenBank/DDBJ databases">
        <title>Sequencing the genomes of 1000 actinobacteria strains.</title>
        <authorList>
            <person name="Klenk H.-P."/>
        </authorList>
    </citation>
    <scope>NUCLEOTIDE SEQUENCE [LARGE SCALE GENOMIC DNA]</scope>
    <source>
        <strain evidence="11 12">DSM 41600</strain>
    </source>
</reference>
<name>A0ABT9KWK1_9ACTN</name>
<feature type="transmembrane region" description="Helical" evidence="9">
    <location>
        <begin position="306"/>
        <end position="326"/>
    </location>
</feature>
<evidence type="ECO:0000256" key="9">
    <source>
        <dbReference type="SAM" id="Phobius"/>
    </source>
</evidence>
<proteinExistence type="predicted"/>
<protein>
    <submittedName>
        <fullName evidence="11">MHS family proline/betaine transporter-like MFS transporter</fullName>
    </submittedName>
</protein>
<evidence type="ECO:0000256" key="7">
    <source>
        <dbReference type="ARBA" id="ARBA00023136"/>
    </source>
</evidence>
<dbReference type="PANTHER" id="PTHR43528">
    <property type="entry name" value="ALPHA-KETOGLUTARATE PERMEASE"/>
    <property type="match status" value="1"/>
</dbReference>
<keyword evidence="5" id="KW-0769">Symport</keyword>
<feature type="transmembrane region" description="Helical" evidence="9">
    <location>
        <begin position="95"/>
        <end position="113"/>
    </location>
</feature>
<dbReference type="InterPro" id="IPR051084">
    <property type="entry name" value="H+-coupled_symporters"/>
</dbReference>
<evidence type="ECO:0000256" key="1">
    <source>
        <dbReference type="ARBA" id="ARBA00004651"/>
    </source>
</evidence>
<evidence type="ECO:0000313" key="11">
    <source>
        <dbReference type="EMBL" id="MDP9612824.1"/>
    </source>
</evidence>
<feature type="region of interest" description="Disordered" evidence="8">
    <location>
        <begin position="229"/>
        <end position="261"/>
    </location>
</feature>
<accession>A0ABT9KWK1</accession>
<keyword evidence="6 9" id="KW-1133">Transmembrane helix</keyword>
<dbReference type="InterPro" id="IPR005829">
    <property type="entry name" value="Sugar_transporter_CS"/>
</dbReference>
<feature type="transmembrane region" description="Helical" evidence="9">
    <location>
        <begin position="425"/>
        <end position="444"/>
    </location>
</feature>
<evidence type="ECO:0000256" key="4">
    <source>
        <dbReference type="ARBA" id="ARBA00022692"/>
    </source>
</evidence>
<feature type="transmembrane region" description="Helical" evidence="9">
    <location>
        <begin position="160"/>
        <end position="183"/>
    </location>
</feature>
<evidence type="ECO:0000259" key="10">
    <source>
        <dbReference type="PROSITE" id="PS50850"/>
    </source>
</evidence>
<feature type="transmembrane region" description="Helical" evidence="9">
    <location>
        <begin position="119"/>
        <end position="139"/>
    </location>
</feature>
<feature type="transmembrane region" description="Helical" evidence="9">
    <location>
        <begin position="270"/>
        <end position="294"/>
    </location>
</feature>
<keyword evidence="7 9" id="KW-0472">Membrane</keyword>
<comment type="caution">
    <text evidence="11">The sequence shown here is derived from an EMBL/GenBank/DDBJ whole genome shotgun (WGS) entry which is preliminary data.</text>
</comment>
<evidence type="ECO:0000256" key="8">
    <source>
        <dbReference type="SAM" id="MobiDB-lite"/>
    </source>
</evidence>
<evidence type="ECO:0000313" key="12">
    <source>
        <dbReference type="Proteomes" id="UP001234880"/>
    </source>
</evidence>
<dbReference type="PROSITE" id="PS00216">
    <property type="entry name" value="SUGAR_TRANSPORT_1"/>
    <property type="match status" value="1"/>
</dbReference>
<feature type="domain" description="Major facilitator superfamily (MFS) profile" evidence="10">
    <location>
        <begin position="23"/>
        <end position="448"/>
    </location>
</feature>
<dbReference type="PROSITE" id="PS50850">
    <property type="entry name" value="MFS"/>
    <property type="match status" value="1"/>
</dbReference>
<keyword evidence="2" id="KW-0813">Transport</keyword>
<feature type="transmembrane region" description="Helical" evidence="9">
    <location>
        <begin position="400"/>
        <end position="419"/>
    </location>
</feature>
<comment type="subcellular location">
    <subcellularLocation>
        <location evidence="1">Cell membrane</location>
        <topology evidence="1">Multi-pass membrane protein</topology>
    </subcellularLocation>
</comment>
<feature type="transmembrane region" description="Helical" evidence="9">
    <location>
        <begin position="338"/>
        <end position="361"/>
    </location>
</feature>
<feature type="transmembrane region" description="Helical" evidence="9">
    <location>
        <begin position="35"/>
        <end position="53"/>
    </location>
</feature>
<evidence type="ECO:0000256" key="5">
    <source>
        <dbReference type="ARBA" id="ARBA00022847"/>
    </source>
</evidence>
<feature type="transmembrane region" description="Helical" evidence="9">
    <location>
        <begin position="195"/>
        <end position="216"/>
    </location>
</feature>
<feature type="transmembrane region" description="Helical" evidence="9">
    <location>
        <begin position="59"/>
        <end position="83"/>
    </location>
</feature>
<evidence type="ECO:0000256" key="6">
    <source>
        <dbReference type="ARBA" id="ARBA00022989"/>
    </source>
</evidence>
<dbReference type="PANTHER" id="PTHR43528:SF1">
    <property type="entry name" value="ALPHA-KETOGLUTARATE PERMEASE"/>
    <property type="match status" value="1"/>
</dbReference>
<dbReference type="SUPFAM" id="SSF103473">
    <property type="entry name" value="MFS general substrate transporter"/>
    <property type="match status" value="1"/>
</dbReference>
<keyword evidence="4 9" id="KW-0812">Transmembrane</keyword>
<dbReference type="RefSeq" id="WP_307111197.1">
    <property type="nucleotide sequence ID" value="NZ_JAURUE010000001.1"/>
</dbReference>
<dbReference type="PROSITE" id="PS00217">
    <property type="entry name" value="SUGAR_TRANSPORT_2"/>
    <property type="match status" value="1"/>
</dbReference>
<evidence type="ECO:0000256" key="3">
    <source>
        <dbReference type="ARBA" id="ARBA00022475"/>
    </source>
</evidence>
<keyword evidence="3" id="KW-1003">Cell membrane</keyword>
<dbReference type="Gene3D" id="1.20.1250.20">
    <property type="entry name" value="MFS general substrate transporter like domains"/>
    <property type="match status" value="2"/>
</dbReference>